<sequence>MYKYERIIQQLIANFSTMPPNTPVPSRAMLCAKYGISRATADRIMTRLRTDGVICTKVGSGSFISPEFYSKCQKDGRSIYNWGVILPNIMTNSFPGILKGIEDYAQQKGINTIICNTDYDAEREMQYIDRLIASKVNGLIIVPSIHTRVNMKGYMQLFKHKIPYVFCNRGINELPTVPLVSCNNFYGSYIGTKHLIQQGYKHIGFLSAIRFETSMERLNGFCAALMEANMEIDYGIVVSQTESGDEENIEDTIRSMMARPYPPDALFCHNDVIARQVYTVAEEMDLRISVDIGVIGFDNNLPICLSLTPKLSSISFQGYEIGHQAAVLLHSMEFEKEADYQNVYLLQPSLVLRESCQGPEG</sequence>
<keyword evidence="1" id="KW-0805">Transcription regulation</keyword>
<dbReference type="InterPro" id="IPR028082">
    <property type="entry name" value="Peripla_BP_I"/>
</dbReference>
<evidence type="ECO:0000256" key="3">
    <source>
        <dbReference type="ARBA" id="ARBA00023163"/>
    </source>
</evidence>
<dbReference type="EMBL" id="JAHQCX010000012">
    <property type="protein sequence ID" value="MBU9727672.1"/>
    <property type="molecule type" value="Genomic_DNA"/>
</dbReference>
<keyword evidence="2" id="KW-0238">DNA-binding</keyword>
<name>A0ABS6KAZ6_9FIRM</name>
<dbReference type="PANTHER" id="PTHR30146:SF109">
    <property type="entry name" value="HTH-TYPE TRANSCRIPTIONAL REGULATOR GALS"/>
    <property type="match status" value="1"/>
</dbReference>
<dbReference type="InterPro" id="IPR046335">
    <property type="entry name" value="LacI/GalR-like_sensor"/>
</dbReference>
<dbReference type="SUPFAM" id="SSF46785">
    <property type="entry name" value="Winged helix' DNA-binding domain"/>
    <property type="match status" value="1"/>
</dbReference>
<gene>
    <name evidence="5" type="ORF">KTH90_16805</name>
</gene>
<dbReference type="Gene3D" id="1.10.10.10">
    <property type="entry name" value="Winged helix-like DNA-binding domain superfamily/Winged helix DNA-binding domain"/>
    <property type="match status" value="1"/>
</dbReference>
<protein>
    <submittedName>
        <fullName evidence="5">Substrate-binding domain-containing protein</fullName>
    </submittedName>
</protein>
<dbReference type="Proteomes" id="UP001314681">
    <property type="component" value="Unassembled WGS sequence"/>
</dbReference>
<dbReference type="SUPFAM" id="SSF53822">
    <property type="entry name" value="Periplasmic binding protein-like I"/>
    <property type="match status" value="1"/>
</dbReference>
<dbReference type="PANTHER" id="PTHR30146">
    <property type="entry name" value="LACI-RELATED TRANSCRIPTIONAL REPRESSOR"/>
    <property type="match status" value="1"/>
</dbReference>
<organism evidence="5 6">
    <name type="scientific">Diplocloster modestus</name>
    <dbReference type="NCBI Taxonomy" id="2850322"/>
    <lineage>
        <taxon>Bacteria</taxon>
        <taxon>Bacillati</taxon>
        <taxon>Bacillota</taxon>
        <taxon>Clostridia</taxon>
        <taxon>Lachnospirales</taxon>
        <taxon>Lachnospiraceae</taxon>
        <taxon>Diplocloster</taxon>
    </lineage>
</organism>
<dbReference type="InterPro" id="IPR000524">
    <property type="entry name" value="Tscrpt_reg_HTH_GntR"/>
</dbReference>
<accession>A0ABS6KAZ6</accession>
<evidence type="ECO:0000313" key="5">
    <source>
        <dbReference type="EMBL" id="MBU9727672.1"/>
    </source>
</evidence>
<evidence type="ECO:0000259" key="4">
    <source>
        <dbReference type="PROSITE" id="PS50949"/>
    </source>
</evidence>
<reference evidence="5 6" key="1">
    <citation type="submission" date="2021-06" db="EMBL/GenBank/DDBJ databases">
        <title>Description of novel taxa of the family Lachnospiraceae.</title>
        <authorList>
            <person name="Chaplin A.V."/>
            <person name="Sokolova S.R."/>
            <person name="Pikina A.P."/>
            <person name="Korzhanova M."/>
            <person name="Belova V."/>
            <person name="Korostin D."/>
            <person name="Efimov B.A."/>
        </authorList>
    </citation>
    <scope>NUCLEOTIDE SEQUENCE [LARGE SCALE GENOMIC DNA]</scope>
    <source>
        <strain evidence="5 6">ASD4241</strain>
    </source>
</reference>
<dbReference type="Pfam" id="PF13377">
    <property type="entry name" value="Peripla_BP_3"/>
    <property type="match status" value="1"/>
</dbReference>
<comment type="caution">
    <text evidence="5">The sequence shown here is derived from an EMBL/GenBank/DDBJ whole genome shotgun (WGS) entry which is preliminary data.</text>
</comment>
<evidence type="ECO:0000256" key="1">
    <source>
        <dbReference type="ARBA" id="ARBA00023015"/>
    </source>
</evidence>
<dbReference type="PROSITE" id="PS50949">
    <property type="entry name" value="HTH_GNTR"/>
    <property type="match status" value="1"/>
</dbReference>
<keyword evidence="6" id="KW-1185">Reference proteome</keyword>
<evidence type="ECO:0000313" key="6">
    <source>
        <dbReference type="Proteomes" id="UP001314681"/>
    </source>
</evidence>
<dbReference type="InterPro" id="IPR036390">
    <property type="entry name" value="WH_DNA-bd_sf"/>
</dbReference>
<dbReference type="InterPro" id="IPR036388">
    <property type="entry name" value="WH-like_DNA-bd_sf"/>
</dbReference>
<proteinExistence type="predicted"/>
<keyword evidence="3" id="KW-0804">Transcription</keyword>
<dbReference type="Gene3D" id="3.40.50.2300">
    <property type="match status" value="2"/>
</dbReference>
<feature type="domain" description="HTH gntR-type" evidence="4">
    <location>
        <begin position="1"/>
        <end position="67"/>
    </location>
</feature>
<evidence type="ECO:0000256" key="2">
    <source>
        <dbReference type="ARBA" id="ARBA00023125"/>
    </source>
</evidence>
<dbReference type="RefSeq" id="WP_158351463.1">
    <property type="nucleotide sequence ID" value="NZ_JAHQCX010000012.1"/>
</dbReference>
<dbReference type="CDD" id="cd06267">
    <property type="entry name" value="PBP1_LacI_sugar_binding-like"/>
    <property type="match status" value="1"/>
</dbReference>